<protein>
    <submittedName>
        <fullName evidence="1">Uncharacterized protein</fullName>
    </submittedName>
</protein>
<comment type="caution">
    <text evidence="1">The sequence shown here is derived from an EMBL/GenBank/DDBJ whole genome shotgun (WGS) entry which is preliminary data.</text>
</comment>
<name>A0ACB9RH21_9MYRT</name>
<dbReference type="EMBL" id="CM042883">
    <property type="protein sequence ID" value="KAI4378466.1"/>
    <property type="molecule type" value="Genomic_DNA"/>
</dbReference>
<proteinExistence type="predicted"/>
<sequence length="182" mass="20343">MPATSAKLVALLHTLISSQICRAVRALSRAKSFIVEVLKKGHHPVRLVYCRRWHGGRNGCGHAYLGSFRFHYNWRSSRSFSIPGSVLDGLRPSFLPCESKAGRVSEEEEDGEEEDGSAGLSGYLRWLEERKPEGEETSGEGCAGGSDIDELADVFIAKCHEKFILEKQESDRRFQEMLARSV</sequence>
<keyword evidence="2" id="KW-1185">Reference proteome</keyword>
<reference evidence="2" key="1">
    <citation type="journal article" date="2023" name="Front. Plant Sci.">
        <title>Chromosomal-level genome assembly of Melastoma candidum provides insights into trichome evolution.</title>
        <authorList>
            <person name="Zhong Y."/>
            <person name="Wu W."/>
            <person name="Sun C."/>
            <person name="Zou P."/>
            <person name="Liu Y."/>
            <person name="Dai S."/>
            <person name="Zhou R."/>
        </authorList>
    </citation>
    <scope>NUCLEOTIDE SEQUENCE [LARGE SCALE GENOMIC DNA]</scope>
</reference>
<dbReference type="Proteomes" id="UP001057402">
    <property type="component" value="Chromosome 4"/>
</dbReference>
<evidence type="ECO:0000313" key="2">
    <source>
        <dbReference type="Proteomes" id="UP001057402"/>
    </source>
</evidence>
<organism evidence="1 2">
    <name type="scientific">Melastoma candidum</name>
    <dbReference type="NCBI Taxonomy" id="119954"/>
    <lineage>
        <taxon>Eukaryota</taxon>
        <taxon>Viridiplantae</taxon>
        <taxon>Streptophyta</taxon>
        <taxon>Embryophyta</taxon>
        <taxon>Tracheophyta</taxon>
        <taxon>Spermatophyta</taxon>
        <taxon>Magnoliopsida</taxon>
        <taxon>eudicotyledons</taxon>
        <taxon>Gunneridae</taxon>
        <taxon>Pentapetalae</taxon>
        <taxon>rosids</taxon>
        <taxon>malvids</taxon>
        <taxon>Myrtales</taxon>
        <taxon>Melastomataceae</taxon>
        <taxon>Melastomatoideae</taxon>
        <taxon>Melastomateae</taxon>
        <taxon>Melastoma</taxon>
    </lineage>
</organism>
<gene>
    <name evidence="1" type="ORF">MLD38_015943</name>
</gene>
<accession>A0ACB9RH21</accession>
<evidence type="ECO:0000313" key="1">
    <source>
        <dbReference type="EMBL" id="KAI4378466.1"/>
    </source>
</evidence>